<protein>
    <submittedName>
        <fullName evidence="1">Uncharacterized protein</fullName>
    </submittedName>
</protein>
<organism evidence="1 2">
    <name type="scientific">Alteromonas macleodii</name>
    <name type="common">Pseudoalteromonas macleodii</name>
    <dbReference type="NCBI Taxonomy" id="28108"/>
    <lineage>
        <taxon>Bacteria</taxon>
        <taxon>Pseudomonadati</taxon>
        <taxon>Pseudomonadota</taxon>
        <taxon>Gammaproteobacteria</taxon>
        <taxon>Alteromonadales</taxon>
        <taxon>Alteromonadaceae</taxon>
        <taxon>Alteromonas/Salinimonas group</taxon>
        <taxon>Alteromonas</taxon>
    </lineage>
</organism>
<proteinExistence type="predicted"/>
<evidence type="ECO:0000313" key="1">
    <source>
        <dbReference type="EMBL" id="AMJ99223.1"/>
    </source>
</evidence>
<name>A0A126Q1U1_ALTMA</name>
<reference evidence="1 2" key="1">
    <citation type="submission" date="2015-12" db="EMBL/GenBank/DDBJ databases">
        <authorList>
            <person name="Shamseldin A."/>
            <person name="Moawad H."/>
            <person name="Abd El-Rahim W.M."/>
            <person name="Sadowsky M.J."/>
        </authorList>
    </citation>
    <scope>NUCLEOTIDE SEQUENCE [LARGE SCALE GENOMIC DNA]</scope>
    <source>
        <strain evidence="1 2">D7</strain>
    </source>
</reference>
<dbReference type="Proteomes" id="UP000063991">
    <property type="component" value="Chromosome"/>
</dbReference>
<sequence length="87" mass="9747">MKVLLLFIGFVIVNCLWGGLSHAYAKSTASLDKMQLVNDKLWMYYEEGSQLTAEDILTKYQQNTLKKILMGALVMGSLVTRFGGLLN</sequence>
<gene>
    <name evidence="1" type="ORF">AVL55_14285</name>
</gene>
<dbReference type="EMBL" id="CP014323">
    <property type="protein sequence ID" value="AMJ99223.1"/>
    <property type="molecule type" value="Genomic_DNA"/>
</dbReference>
<evidence type="ECO:0000313" key="2">
    <source>
        <dbReference type="Proteomes" id="UP000063991"/>
    </source>
</evidence>
<dbReference type="AlphaFoldDB" id="A0A126Q1U1"/>
<accession>A0A126Q1U1</accession>
<dbReference type="RefSeq" id="WP_061095579.1">
    <property type="nucleotide sequence ID" value="NZ_CP014323.1"/>
</dbReference>